<keyword evidence="1" id="KW-0472">Membrane</keyword>
<dbReference type="AlphaFoldDB" id="A0A1R0FA36"/>
<organism evidence="2 3">
    <name type="scientific">Bartonella apis</name>
    <dbReference type="NCBI Taxonomy" id="1686310"/>
    <lineage>
        <taxon>Bacteria</taxon>
        <taxon>Pseudomonadati</taxon>
        <taxon>Pseudomonadota</taxon>
        <taxon>Alphaproteobacteria</taxon>
        <taxon>Hyphomicrobiales</taxon>
        <taxon>Bartonellaceae</taxon>
        <taxon>Bartonella</taxon>
    </lineage>
</organism>
<gene>
    <name evidence="2" type="ORF">PEB0149_012820</name>
</gene>
<dbReference type="EMBL" id="LXYT01000001">
    <property type="protein sequence ID" value="OLY43844.1"/>
    <property type="molecule type" value="Genomic_DNA"/>
</dbReference>
<evidence type="ECO:0000256" key="1">
    <source>
        <dbReference type="SAM" id="Phobius"/>
    </source>
</evidence>
<reference evidence="2 3" key="1">
    <citation type="submission" date="2016-12" db="EMBL/GenBank/DDBJ databases">
        <title>Comparative genomics of Bartonella apis.</title>
        <authorList>
            <person name="Engel P."/>
        </authorList>
    </citation>
    <scope>NUCLEOTIDE SEQUENCE [LARGE SCALE GENOMIC DNA]</scope>
    <source>
        <strain evidence="2 3">PEB0149</strain>
    </source>
</reference>
<keyword evidence="1" id="KW-0812">Transmembrane</keyword>
<dbReference type="OrthoDB" id="5681789at2"/>
<keyword evidence="3" id="KW-1185">Reference proteome</keyword>
<sequence>MTASFQDLVQIYKRTEFKNDAEDGKFSIQNQDDIALLEELSSQENVELTGLYIDENNLNVGSEVRISIDGLSFKLGRIFSQFKEFVLGDMAQISQPNIINSPYYIISEKVASFDSNLPKKLLSYRLVKELILQLMNANLYTDNVNRKLIFFSKRTFELSNNVEDIIEKFISVLAEMDQNKYLHIEEFIRWLSNKETNEHSGEKKYILAYVLLEILPNGANIIDIIQKIEQIDEAVQSQYGLYLENFSYSKFVKKLEENNEKFVTRINDTISKILPQLLGLPFLAAIITAFRAEDNLFVYSALFVYSLVSILALGYQKTILDDISDEINTYDKNGNVPEELKRRWIEYKIRFDKLIRKQKTLYYVLYISALICLLYSLYKECNSDYFKNTILKNTEYLYSLILNLFNSLLYNIELSWKAS</sequence>
<comment type="caution">
    <text evidence="2">The sequence shown here is derived from an EMBL/GenBank/DDBJ whole genome shotgun (WGS) entry which is preliminary data.</text>
</comment>
<evidence type="ECO:0000313" key="3">
    <source>
        <dbReference type="Proteomes" id="UP000187344"/>
    </source>
</evidence>
<accession>A0A1R0FA36</accession>
<evidence type="ECO:0000313" key="2">
    <source>
        <dbReference type="EMBL" id="OLY43844.1"/>
    </source>
</evidence>
<feature type="transmembrane region" description="Helical" evidence="1">
    <location>
        <begin position="296"/>
        <end position="315"/>
    </location>
</feature>
<protein>
    <submittedName>
        <fullName evidence="2">Uncharacterized protein</fullName>
    </submittedName>
</protein>
<proteinExistence type="predicted"/>
<keyword evidence="1" id="KW-1133">Transmembrane helix</keyword>
<dbReference type="RefSeq" id="WP_075869006.1">
    <property type="nucleotide sequence ID" value="NZ_CALYQA010000006.1"/>
</dbReference>
<dbReference type="Proteomes" id="UP000187344">
    <property type="component" value="Unassembled WGS sequence"/>
</dbReference>
<feature type="transmembrane region" description="Helical" evidence="1">
    <location>
        <begin position="360"/>
        <end position="378"/>
    </location>
</feature>
<name>A0A1R0FA36_9HYPH</name>